<proteinExistence type="inferred from homology"/>
<feature type="domain" description="Hemerythrin-like" evidence="5">
    <location>
        <begin position="14"/>
        <end position="125"/>
    </location>
</feature>
<dbReference type="AlphaFoldDB" id="A0A4P6HYD5"/>
<keyword evidence="2" id="KW-0813">Transport</keyword>
<dbReference type="InterPro" id="IPR012827">
    <property type="entry name" value="Hemerythrin_metal-bd"/>
</dbReference>
<keyword evidence="4" id="KW-0408">Iron</keyword>
<evidence type="ECO:0000256" key="2">
    <source>
        <dbReference type="ARBA" id="ARBA00022621"/>
    </source>
</evidence>
<dbReference type="Gene3D" id="1.20.120.50">
    <property type="entry name" value="Hemerythrin-like"/>
    <property type="match status" value="1"/>
</dbReference>
<gene>
    <name evidence="6" type="ORF">C3Y92_03405</name>
</gene>
<name>A0A4P6HYD5_9BACT</name>
<evidence type="ECO:0000256" key="3">
    <source>
        <dbReference type="ARBA" id="ARBA00022723"/>
    </source>
</evidence>
<reference evidence="6 7" key="1">
    <citation type="submission" date="2018-02" db="EMBL/GenBank/DDBJ databases">
        <title>Genome sequence of Desulfovibrio carbinolicus DSM 3852.</title>
        <authorList>
            <person name="Wilbanks E."/>
            <person name="Skennerton C.T."/>
            <person name="Orphan V.J."/>
        </authorList>
    </citation>
    <scope>NUCLEOTIDE SEQUENCE [LARGE SCALE GENOMIC DNA]</scope>
    <source>
        <strain evidence="6 7">DSM 3852</strain>
    </source>
</reference>
<dbReference type="KEGG" id="dcb:C3Y92_03405"/>
<evidence type="ECO:0000256" key="4">
    <source>
        <dbReference type="ARBA" id="ARBA00023004"/>
    </source>
</evidence>
<dbReference type="CDD" id="cd12107">
    <property type="entry name" value="Hemerythrin"/>
    <property type="match status" value="1"/>
</dbReference>
<dbReference type="OrthoDB" id="9774644at2"/>
<evidence type="ECO:0000313" key="7">
    <source>
        <dbReference type="Proteomes" id="UP000293296"/>
    </source>
</evidence>
<dbReference type="PROSITE" id="PS00550">
    <property type="entry name" value="HEMERYTHRINS"/>
    <property type="match status" value="1"/>
</dbReference>
<evidence type="ECO:0000313" key="6">
    <source>
        <dbReference type="EMBL" id="QAZ66339.1"/>
    </source>
</evidence>
<keyword evidence="7" id="KW-1185">Reference proteome</keyword>
<dbReference type="PANTHER" id="PTHR37164:SF1">
    <property type="entry name" value="BACTERIOHEMERYTHRIN"/>
    <property type="match status" value="1"/>
</dbReference>
<dbReference type="RefSeq" id="WP_129349520.1">
    <property type="nucleotide sequence ID" value="NZ_CP026538.1"/>
</dbReference>
<accession>A0A4P6HYD5</accession>
<dbReference type="InterPro" id="IPR012312">
    <property type="entry name" value="Hemerythrin-like"/>
</dbReference>
<dbReference type="InterPro" id="IPR016131">
    <property type="entry name" value="Haemerythrin_Fe_BS"/>
</dbReference>
<dbReference type="GO" id="GO:0046872">
    <property type="term" value="F:metal ion binding"/>
    <property type="evidence" value="ECO:0007669"/>
    <property type="project" value="UniProtKB-KW"/>
</dbReference>
<evidence type="ECO:0000256" key="1">
    <source>
        <dbReference type="ARBA" id="ARBA00010587"/>
    </source>
</evidence>
<dbReference type="Pfam" id="PF01814">
    <property type="entry name" value="Hemerythrin"/>
    <property type="match status" value="1"/>
</dbReference>
<dbReference type="NCBIfam" id="NF033749">
    <property type="entry name" value="bact_hemeryth"/>
    <property type="match status" value="1"/>
</dbReference>
<dbReference type="InterPro" id="IPR050669">
    <property type="entry name" value="Hemerythrin"/>
</dbReference>
<dbReference type="Proteomes" id="UP000293296">
    <property type="component" value="Chromosome"/>
</dbReference>
<evidence type="ECO:0000259" key="5">
    <source>
        <dbReference type="Pfam" id="PF01814"/>
    </source>
</evidence>
<organism evidence="6 7">
    <name type="scientific">Solidesulfovibrio carbinolicus</name>
    <dbReference type="NCBI Taxonomy" id="296842"/>
    <lineage>
        <taxon>Bacteria</taxon>
        <taxon>Pseudomonadati</taxon>
        <taxon>Thermodesulfobacteriota</taxon>
        <taxon>Desulfovibrionia</taxon>
        <taxon>Desulfovibrionales</taxon>
        <taxon>Desulfovibrionaceae</taxon>
        <taxon>Solidesulfovibrio</taxon>
    </lineage>
</organism>
<dbReference type="GO" id="GO:0005344">
    <property type="term" value="F:oxygen carrier activity"/>
    <property type="evidence" value="ECO:0007669"/>
    <property type="project" value="UniProtKB-KW"/>
</dbReference>
<dbReference type="SUPFAM" id="SSF47188">
    <property type="entry name" value="Hemerythrin-like"/>
    <property type="match status" value="1"/>
</dbReference>
<keyword evidence="2" id="KW-0561">Oxygen transport</keyword>
<dbReference type="NCBIfam" id="TIGR02481">
    <property type="entry name" value="hemeryth_dom"/>
    <property type="match status" value="1"/>
</dbReference>
<protein>
    <submittedName>
        <fullName evidence="6">Hemerythrin family protein</fullName>
    </submittedName>
</protein>
<dbReference type="InterPro" id="IPR035938">
    <property type="entry name" value="Hemerythrin-like_sf"/>
</dbReference>
<comment type="similarity">
    <text evidence="1">Belongs to the hemerythrin family.</text>
</comment>
<sequence length="135" mass="15901">MSVIQWDNDLCIGHELIDTQHKRLFELTAKLYGIAVGSEDKANVKLLLLDLYKYTLFHFDEEEVLMRINNFLYYDDHRREHEKFVSTLDALALKAREDASVLDIEILNWLSSWLVTHISIKDKMLGQCLFRDAQK</sequence>
<dbReference type="PANTHER" id="PTHR37164">
    <property type="entry name" value="BACTERIOHEMERYTHRIN"/>
    <property type="match status" value="1"/>
</dbReference>
<keyword evidence="3" id="KW-0479">Metal-binding</keyword>
<dbReference type="EMBL" id="CP026538">
    <property type="protein sequence ID" value="QAZ66339.1"/>
    <property type="molecule type" value="Genomic_DNA"/>
</dbReference>